<evidence type="ECO:0000256" key="1">
    <source>
        <dbReference type="SAM" id="SignalP"/>
    </source>
</evidence>
<evidence type="ECO:0000313" key="2">
    <source>
        <dbReference type="EMBL" id="KEO58224.1"/>
    </source>
</evidence>
<sequence length="188" mass="19788">MGAVLFRTTMIVAILAASSSSLFAQGSQTNTSYKEDMIAEASKRFAPVLRRFIETQQDACSEIDAGELTINLGGAQYTADFNGDGTTDPIIDGGVFNCSTSATLFHGFGAGKMIDVFVSTNDPKNPYQQFSFTGYGNTVVSLGNKAILLMAQDGVNCDALGSDICFAAYSWLDGKFVAAGGAVERGNP</sequence>
<comment type="caution">
    <text evidence="2">The sequence shown here is derived from an EMBL/GenBank/DDBJ whole genome shotgun (WGS) entry which is preliminary data.</text>
</comment>
<reference evidence="2 3" key="1">
    <citation type="journal article" date="2015" name="Antonie Van Leeuwenhoek">
        <title>Thioclava indica sp. nov., isolated from surface seawater of the Indian Ocean.</title>
        <authorList>
            <person name="Liu Y."/>
            <person name="Lai Q."/>
            <person name="Du J."/>
            <person name="Xu H."/>
            <person name="Jiang L."/>
            <person name="Shao Z."/>
        </authorList>
    </citation>
    <scope>NUCLEOTIDE SEQUENCE [LARGE SCALE GENOMIC DNA]</scope>
    <source>
        <strain evidence="2 3">DT23-4</strain>
    </source>
</reference>
<name>A0A074JP21_9RHOB</name>
<evidence type="ECO:0000313" key="3">
    <source>
        <dbReference type="Proteomes" id="UP000027471"/>
    </source>
</evidence>
<accession>A0A074JP21</accession>
<gene>
    <name evidence="2" type="ORF">DT23_16620</name>
</gene>
<dbReference type="Proteomes" id="UP000027471">
    <property type="component" value="Unassembled WGS sequence"/>
</dbReference>
<proteinExistence type="predicted"/>
<dbReference type="AlphaFoldDB" id="A0A074JP21"/>
<organism evidence="2 3">
    <name type="scientific">Thioclava indica</name>
    <dbReference type="NCBI Taxonomy" id="1353528"/>
    <lineage>
        <taxon>Bacteria</taxon>
        <taxon>Pseudomonadati</taxon>
        <taxon>Pseudomonadota</taxon>
        <taxon>Alphaproteobacteria</taxon>
        <taxon>Rhodobacterales</taxon>
        <taxon>Paracoccaceae</taxon>
        <taxon>Thioclava</taxon>
    </lineage>
</organism>
<keyword evidence="3" id="KW-1185">Reference proteome</keyword>
<protein>
    <submittedName>
        <fullName evidence="2">Uncharacterized protein</fullName>
    </submittedName>
</protein>
<feature type="signal peptide" evidence="1">
    <location>
        <begin position="1"/>
        <end position="24"/>
    </location>
</feature>
<keyword evidence="1" id="KW-0732">Signal</keyword>
<feature type="chain" id="PRO_5001695067" evidence="1">
    <location>
        <begin position="25"/>
        <end position="188"/>
    </location>
</feature>
<dbReference type="EMBL" id="AUNB01000036">
    <property type="protein sequence ID" value="KEO58224.1"/>
    <property type="molecule type" value="Genomic_DNA"/>
</dbReference>